<dbReference type="PANTHER" id="PTHR43284:SF1">
    <property type="entry name" value="ASPARAGINE SYNTHETASE"/>
    <property type="match status" value="1"/>
</dbReference>
<evidence type="ECO:0000256" key="1">
    <source>
        <dbReference type="ARBA" id="ARBA00005187"/>
    </source>
</evidence>
<protein>
    <recommendedName>
        <fullName evidence="2">asparagine synthase (glutamine-hydrolyzing)</fullName>
        <ecNumber evidence="2">6.3.5.4</ecNumber>
    </recommendedName>
</protein>
<keyword evidence="6" id="KW-1185">Reference proteome</keyword>
<name>A0ABW3NUX3_9SPHN</name>
<comment type="pathway">
    <text evidence="1">Amino-acid biosynthesis; L-asparagine biosynthesis; L-asparagine from L-aspartate (L-Gln route): step 1/1.</text>
</comment>
<dbReference type="InterPro" id="IPR029055">
    <property type="entry name" value="Ntn_hydrolases_N"/>
</dbReference>
<evidence type="ECO:0000259" key="4">
    <source>
        <dbReference type="Pfam" id="PF00733"/>
    </source>
</evidence>
<feature type="domain" description="Asparagine synthetase" evidence="4">
    <location>
        <begin position="178"/>
        <end position="517"/>
    </location>
</feature>
<dbReference type="PANTHER" id="PTHR43284">
    <property type="entry name" value="ASPARAGINE SYNTHETASE (GLUTAMINE-HYDROLYZING)"/>
    <property type="match status" value="1"/>
</dbReference>
<gene>
    <name evidence="5" type="ORF">ACFQ24_04445</name>
</gene>
<sequence length="532" mass="58205">MGPLFRRHGYPERILDLSAGDAAAIGTNPEEELTNRYWGSYVAVLSVAGSVKVLRDPSGGLPCEYAVTDELLVFGSHASLIHEAGFITGEVEAHEVFENLYYPDLPSDRTPLRGLRRLPPGNSAEWRDNALILKQTWNPWDFVEPELGRGAEADESGLRRAIQLSVSAWASCYPSALVGVSGGLDSSIVTSCLARSSAPTSCFTLATDEPLGDERHYARIIASAFDLPLVEEVYMLADVDIVHSPAEELPTPGRRAQEYAYGAALRRAAAISQSACFFTGNGGDSVFYMTQSARPLVDRFLREGLTAGVCQTAKDLSRITGAGLLDVFREALAVWRNRHSSYHWRPDPMFLSLPADHSPAAPKHPWLDAPPGSLPAKRGHIAMLLRVQDSLLGRDSTIGMPTVNPLMAQPIVEYCLGIPSWQMCADGMNRSMARSSFRDVLPDEIIHRRQKGGPDVFVARIVSTFSRQIRDRVMDGHLGAAGLLDLPAFSKALANPALLTARENTRILSILDAENWVRHWAQKRRSITVAAA</sequence>
<dbReference type="InterPro" id="IPR001962">
    <property type="entry name" value="Asn_synthase"/>
</dbReference>
<dbReference type="SUPFAM" id="SSF52402">
    <property type="entry name" value="Adenine nucleotide alpha hydrolases-like"/>
    <property type="match status" value="1"/>
</dbReference>
<comment type="caution">
    <text evidence="5">The sequence shown here is derived from an EMBL/GenBank/DDBJ whole genome shotgun (WGS) entry which is preliminary data.</text>
</comment>
<dbReference type="Gene3D" id="3.60.20.10">
    <property type="entry name" value="Glutamine Phosphoribosylpyrophosphate, subunit 1, domain 1"/>
    <property type="match status" value="1"/>
</dbReference>
<proteinExistence type="predicted"/>
<dbReference type="RefSeq" id="WP_380909286.1">
    <property type="nucleotide sequence ID" value="NZ_JBHTLS010000070.1"/>
</dbReference>
<dbReference type="EC" id="6.3.5.4" evidence="2"/>
<dbReference type="InterPro" id="IPR014729">
    <property type="entry name" value="Rossmann-like_a/b/a_fold"/>
</dbReference>
<dbReference type="Proteomes" id="UP001597203">
    <property type="component" value="Unassembled WGS sequence"/>
</dbReference>
<accession>A0ABW3NUX3</accession>
<organism evidence="5 6">
    <name type="scientific">Sphingobium olei</name>
    <dbReference type="NCBI Taxonomy" id="420955"/>
    <lineage>
        <taxon>Bacteria</taxon>
        <taxon>Pseudomonadati</taxon>
        <taxon>Pseudomonadota</taxon>
        <taxon>Alphaproteobacteria</taxon>
        <taxon>Sphingomonadales</taxon>
        <taxon>Sphingomonadaceae</taxon>
        <taxon>Sphingobium</taxon>
    </lineage>
</organism>
<evidence type="ECO:0000313" key="5">
    <source>
        <dbReference type="EMBL" id="MFD1104141.1"/>
    </source>
</evidence>
<evidence type="ECO:0000313" key="6">
    <source>
        <dbReference type="Proteomes" id="UP001597203"/>
    </source>
</evidence>
<comment type="catalytic activity">
    <reaction evidence="3">
        <text>L-aspartate + L-glutamine + ATP + H2O = L-asparagine + L-glutamate + AMP + diphosphate + H(+)</text>
        <dbReference type="Rhea" id="RHEA:12228"/>
        <dbReference type="ChEBI" id="CHEBI:15377"/>
        <dbReference type="ChEBI" id="CHEBI:15378"/>
        <dbReference type="ChEBI" id="CHEBI:29985"/>
        <dbReference type="ChEBI" id="CHEBI:29991"/>
        <dbReference type="ChEBI" id="CHEBI:30616"/>
        <dbReference type="ChEBI" id="CHEBI:33019"/>
        <dbReference type="ChEBI" id="CHEBI:58048"/>
        <dbReference type="ChEBI" id="CHEBI:58359"/>
        <dbReference type="ChEBI" id="CHEBI:456215"/>
        <dbReference type="EC" id="6.3.5.4"/>
    </reaction>
</comment>
<reference evidence="6" key="1">
    <citation type="journal article" date="2019" name="Int. J. Syst. Evol. Microbiol.">
        <title>The Global Catalogue of Microorganisms (GCM) 10K type strain sequencing project: providing services to taxonomists for standard genome sequencing and annotation.</title>
        <authorList>
            <consortium name="The Broad Institute Genomics Platform"/>
            <consortium name="The Broad Institute Genome Sequencing Center for Infectious Disease"/>
            <person name="Wu L."/>
            <person name="Ma J."/>
        </authorList>
    </citation>
    <scope>NUCLEOTIDE SEQUENCE [LARGE SCALE GENOMIC DNA]</scope>
    <source>
        <strain evidence="6">CCUG 54329</strain>
    </source>
</reference>
<dbReference type="SUPFAM" id="SSF56235">
    <property type="entry name" value="N-terminal nucleophile aminohydrolases (Ntn hydrolases)"/>
    <property type="match status" value="1"/>
</dbReference>
<dbReference type="Gene3D" id="3.40.50.620">
    <property type="entry name" value="HUPs"/>
    <property type="match status" value="2"/>
</dbReference>
<dbReference type="InterPro" id="IPR051786">
    <property type="entry name" value="ASN_synthetase/amidase"/>
</dbReference>
<evidence type="ECO:0000256" key="3">
    <source>
        <dbReference type="ARBA" id="ARBA00048741"/>
    </source>
</evidence>
<dbReference type="Pfam" id="PF00733">
    <property type="entry name" value="Asn_synthase"/>
    <property type="match status" value="1"/>
</dbReference>
<dbReference type="EMBL" id="JBHTLS010000070">
    <property type="protein sequence ID" value="MFD1104141.1"/>
    <property type="molecule type" value="Genomic_DNA"/>
</dbReference>
<evidence type="ECO:0000256" key="2">
    <source>
        <dbReference type="ARBA" id="ARBA00012737"/>
    </source>
</evidence>